<dbReference type="GO" id="GO:0008270">
    <property type="term" value="F:zinc ion binding"/>
    <property type="evidence" value="ECO:0007669"/>
    <property type="project" value="UniProtKB-KW"/>
</dbReference>
<evidence type="ECO:0000256" key="2">
    <source>
        <dbReference type="ARBA" id="ARBA00022771"/>
    </source>
</evidence>
<reference evidence="6" key="1">
    <citation type="journal article" date="2020" name="J Insects Food Feed">
        <title>The yellow mealworm (Tenebrio molitor) genome: a resource for the emerging insects as food and feed industry.</title>
        <authorList>
            <person name="Eriksson T."/>
            <person name="Andere A."/>
            <person name="Kelstrup H."/>
            <person name="Emery V."/>
            <person name="Picard C."/>
        </authorList>
    </citation>
    <scope>NUCLEOTIDE SEQUENCE</scope>
    <source>
        <strain evidence="6">Stoneville</strain>
        <tissue evidence="6">Whole head</tissue>
    </source>
</reference>
<organism evidence="6 7">
    <name type="scientific">Tenebrio molitor</name>
    <name type="common">Yellow mealworm beetle</name>
    <dbReference type="NCBI Taxonomy" id="7067"/>
    <lineage>
        <taxon>Eukaryota</taxon>
        <taxon>Metazoa</taxon>
        <taxon>Ecdysozoa</taxon>
        <taxon>Arthropoda</taxon>
        <taxon>Hexapoda</taxon>
        <taxon>Insecta</taxon>
        <taxon>Pterygota</taxon>
        <taxon>Neoptera</taxon>
        <taxon>Endopterygota</taxon>
        <taxon>Coleoptera</taxon>
        <taxon>Polyphaga</taxon>
        <taxon>Cucujiformia</taxon>
        <taxon>Tenebrionidae</taxon>
        <taxon>Tenebrio</taxon>
    </lineage>
</organism>
<dbReference type="PANTHER" id="PTHR47160">
    <property type="entry name" value="PUTATIVE-RELATED"/>
    <property type="match status" value="1"/>
</dbReference>
<comment type="caution">
    <text evidence="6">The sequence shown here is derived from an EMBL/GenBank/DDBJ whole genome shotgun (WGS) entry which is preliminary data.</text>
</comment>
<feature type="domain" description="FLYWCH-type" evidence="4">
    <location>
        <begin position="6"/>
        <end position="61"/>
    </location>
</feature>
<dbReference type="EMBL" id="JABDTM020022962">
    <property type="protein sequence ID" value="KAH0815546.1"/>
    <property type="molecule type" value="Genomic_DNA"/>
</dbReference>
<evidence type="ECO:0000313" key="7">
    <source>
        <dbReference type="Proteomes" id="UP000719412"/>
    </source>
</evidence>
<accession>A0A8J6HK58</accession>
<keyword evidence="7" id="KW-1185">Reference proteome</keyword>
<keyword evidence="2" id="KW-0863">Zinc-finger</keyword>
<feature type="domain" description="MULE transposase" evidence="5">
    <location>
        <begin position="182"/>
        <end position="277"/>
    </location>
</feature>
<protein>
    <recommendedName>
        <fullName evidence="8">MULE transposase domain-containing protein</fullName>
    </recommendedName>
</protein>
<evidence type="ECO:0000256" key="3">
    <source>
        <dbReference type="ARBA" id="ARBA00022833"/>
    </source>
</evidence>
<reference evidence="6" key="2">
    <citation type="submission" date="2021-08" db="EMBL/GenBank/DDBJ databases">
        <authorList>
            <person name="Eriksson T."/>
        </authorList>
    </citation>
    <scope>NUCLEOTIDE SEQUENCE</scope>
    <source>
        <strain evidence="6">Stoneville</strain>
        <tissue evidence="6">Whole head</tissue>
    </source>
</reference>
<dbReference type="InterPro" id="IPR018289">
    <property type="entry name" value="MULE_transposase_dom"/>
</dbReference>
<evidence type="ECO:0000259" key="4">
    <source>
        <dbReference type="Pfam" id="PF04500"/>
    </source>
</evidence>
<gene>
    <name evidence="6" type="ORF">GEV33_007244</name>
</gene>
<evidence type="ECO:0000259" key="5">
    <source>
        <dbReference type="Pfam" id="PF10551"/>
    </source>
</evidence>
<name>A0A8J6HK58_TENMO</name>
<evidence type="ECO:0000256" key="1">
    <source>
        <dbReference type="ARBA" id="ARBA00022723"/>
    </source>
</evidence>
<dbReference type="Pfam" id="PF04500">
    <property type="entry name" value="FLYWCH"/>
    <property type="match status" value="1"/>
</dbReference>
<proteinExistence type="predicted"/>
<dbReference type="Proteomes" id="UP000719412">
    <property type="component" value="Unassembled WGS sequence"/>
</dbReference>
<evidence type="ECO:0000313" key="6">
    <source>
        <dbReference type="EMBL" id="KAH0815546.1"/>
    </source>
</evidence>
<dbReference type="PANTHER" id="PTHR47160:SF10">
    <property type="entry name" value="MULE TRANSPOSASE DOMAIN-CONTAINING PROTEIN"/>
    <property type="match status" value="1"/>
</dbReference>
<keyword evidence="3" id="KW-0862">Zinc</keyword>
<sequence>MSSVEFVESKRGRPVLLYAGNRYNQKLVNKNSTTRWTCASRTCSGSVTTDSNNTVIYKNQHSCIPDLAKTEVEKCLQNCRKRARDELTPVPKIFHEEISKVKDVGLDFVTEVPNLVSKKSSLYRQRRQTFGVTVFANREQIVLPQHLSDDFLLVDDGVEDRIFAFSSKGAREALVQSQDFFADGTFKSCCRQFDQLYTIHADIGSTDSATNIIPVVYALLPNRQKLTYDRLFSLIRREIPSWSPKTFKIDFETASIQSIRHTFPNAMLRGCNFHFNQCLWRKVQELGLVCLYRENEEVREHVRKCAALAHMPLDAIDEGWLHIMESSPDYSKVQDFNAYFVALECPF</sequence>
<evidence type="ECO:0008006" key="8">
    <source>
        <dbReference type="Google" id="ProtNLM"/>
    </source>
</evidence>
<keyword evidence="1" id="KW-0479">Metal-binding</keyword>
<dbReference type="Gene3D" id="2.20.25.240">
    <property type="match status" value="1"/>
</dbReference>
<dbReference type="Pfam" id="PF10551">
    <property type="entry name" value="MULE"/>
    <property type="match status" value="1"/>
</dbReference>
<dbReference type="InterPro" id="IPR007588">
    <property type="entry name" value="Znf_FLYWCH"/>
</dbReference>
<dbReference type="AlphaFoldDB" id="A0A8J6HK58"/>